<dbReference type="Proteomes" id="UP000008854">
    <property type="component" value="Unassembled WGS sequence"/>
</dbReference>
<dbReference type="STRING" id="6183.A0A3Q0KSE4"/>
<dbReference type="InParanoid" id="A0A3Q0KSE4"/>
<reference evidence="1" key="1">
    <citation type="journal article" date="2012" name="PLoS Negl. Trop. Dis.">
        <title>A systematically improved high quality genome and transcriptome of the human blood fluke Schistosoma mansoni.</title>
        <authorList>
            <person name="Protasio A.V."/>
            <person name="Tsai I.J."/>
            <person name="Babbage A."/>
            <person name="Nichol S."/>
            <person name="Hunt M."/>
            <person name="Aslett M.A."/>
            <person name="De Silva N."/>
            <person name="Velarde G.S."/>
            <person name="Anderson T.J."/>
            <person name="Clark R.C."/>
            <person name="Davidson C."/>
            <person name="Dillon G.P."/>
            <person name="Holroyd N.E."/>
            <person name="LoVerde P.T."/>
            <person name="Lloyd C."/>
            <person name="McQuillan J."/>
            <person name="Oliveira G."/>
            <person name="Otto T.D."/>
            <person name="Parker-Manuel S.J."/>
            <person name="Quail M.A."/>
            <person name="Wilson R.A."/>
            <person name="Zerlotini A."/>
            <person name="Dunne D.W."/>
            <person name="Berriman M."/>
        </authorList>
    </citation>
    <scope>NUCLEOTIDE SEQUENCE [LARGE SCALE GENOMIC DNA]</scope>
    <source>
        <strain evidence="1">Puerto Rican</strain>
    </source>
</reference>
<evidence type="ECO:0000313" key="1">
    <source>
        <dbReference type="Proteomes" id="UP000008854"/>
    </source>
</evidence>
<proteinExistence type="predicted"/>
<organism evidence="1 2">
    <name type="scientific">Schistosoma mansoni</name>
    <name type="common">Blood fluke</name>
    <dbReference type="NCBI Taxonomy" id="6183"/>
    <lineage>
        <taxon>Eukaryota</taxon>
        <taxon>Metazoa</taxon>
        <taxon>Spiralia</taxon>
        <taxon>Lophotrochozoa</taxon>
        <taxon>Platyhelminthes</taxon>
        <taxon>Trematoda</taxon>
        <taxon>Digenea</taxon>
        <taxon>Strigeidida</taxon>
        <taxon>Schistosomatoidea</taxon>
        <taxon>Schistosomatidae</taxon>
        <taxon>Schistosoma</taxon>
    </lineage>
</organism>
<protein>
    <submittedName>
        <fullName evidence="2">Sfi1 domain-containing protein</fullName>
    </submittedName>
</protein>
<reference evidence="2" key="2">
    <citation type="submission" date="2018-12" db="UniProtKB">
        <authorList>
            <consortium name="WormBaseParasite"/>
        </authorList>
    </citation>
    <scope>IDENTIFICATION</scope>
    <source>
        <strain evidence="2">Puerto Rican</strain>
    </source>
</reference>
<accession>A0A3Q0KSE4</accession>
<dbReference type="AlphaFoldDB" id="A0A3Q0KSE4"/>
<evidence type="ECO:0000313" key="2">
    <source>
        <dbReference type="WBParaSite" id="Smp_169070.1"/>
    </source>
</evidence>
<name>A0A3Q0KSE4_SCHMA</name>
<sequence>MNSNKEFSNNFEAYIFKAKKNILQTINKKNSVSSVTRIYRRDLKSHLSDVSENVACDCNHMRSYTYGNVDSDLSPGKHNKYTQSVTYVGGSSRMLSSEECYCFTSVIRSRMRIYFGFWLRLATDYKSARILRDHNLLKSSLLFWKYEFDYRISLKFANKKATDHHNFNMKLRSLFIWVSYVQRRRKSNKSKSMANANYRIQALQSHMTCWKMNYFLTGESAVEKSLFSAARAHHRRHALRKTLFAWMLRNQFWQQKRILRNTALKFLHNKLNKSIMVSVIQEWYHQISDIQTSNKHNRYRILKTFLKMWSHRCEVTIIERQMYYSACNLHSISVRRRCFSLWRNYALYKRKKYKQIKFVTRFYKINQIKKYFVAWMNYHFVAADHRSSVQSMSMKHNTSLIKQCLLKWKDYCTIKQELLSKLPHFKKYQKGKLLNEYFQYWLSNLLFKQSQELTIWNFRKQKLMESIKKLFLAWSQWTFSRREYHLKMQLTFKISLENMRIVTIRIRWTRWRSVYNYCSSIKRACRFYNKQILVQCLNCWSAFIIIEKYKIKLIETANDFRIRTIQKQFLRQWHLKLTENRKFQALKSIALVRWSLCLQAKVWKAWHLWIGKQKYKRNRRKTATQRYYEHKTVDSLRLWITVALNKRHERHMKYCSKFWNNDIRVFQLVLNTATRWYWWTFSRGIRQTISELNASSILADFSGLTNENLISRLSECGSNFRAIRNRELTPARFPDFIIPELNSLGLTNTAEFEQTSVHVPPLTETFHHETTNCPDIHSCVYSFSNPPDVHEINLYLNSLVERISYYRMIKSKYKLIHQRLYLEGQTENKATYNEEGSADVSFKYQLKMEKDTCNLLIKQLRSFFVQLSKST</sequence>
<dbReference type="WBParaSite" id="Smp_169070.1">
    <property type="protein sequence ID" value="Smp_169070.1"/>
    <property type="gene ID" value="Smp_169070"/>
</dbReference>
<keyword evidence="1" id="KW-1185">Reference proteome</keyword>